<dbReference type="InterPro" id="IPR050107">
    <property type="entry name" value="ABC_carbohydrate_import_ATPase"/>
</dbReference>
<gene>
    <name evidence="6" type="ORF">AOZ06_46450</name>
</gene>
<keyword evidence="7" id="KW-1185">Reference proteome</keyword>
<dbReference type="KEGG" id="kphy:AOZ06_46450"/>
<dbReference type="GO" id="GO:0005524">
    <property type="term" value="F:ATP binding"/>
    <property type="evidence" value="ECO:0007669"/>
    <property type="project" value="UniProtKB-KW"/>
</dbReference>
<accession>A0A0N9I0P9</accession>
<keyword evidence="3" id="KW-0547">Nucleotide-binding</keyword>
<evidence type="ECO:0000256" key="1">
    <source>
        <dbReference type="ARBA" id="ARBA00022448"/>
    </source>
</evidence>
<dbReference type="EMBL" id="CP012752">
    <property type="protein sequence ID" value="ALG13320.1"/>
    <property type="molecule type" value="Genomic_DNA"/>
</dbReference>
<evidence type="ECO:0000256" key="3">
    <source>
        <dbReference type="ARBA" id="ARBA00022741"/>
    </source>
</evidence>
<dbReference type="PANTHER" id="PTHR43790:SF9">
    <property type="entry name" value="GALACTOFURANOSE TRANSPORTER ATP-BINDING PROTEIN YTFR"/>
    <property type="match status" value="1"/>
</dbReference>
<reference evidence="6 7" key="1">
    <citation type="submission" date="2015-07" db="EMBL/GenBank/DDBJ databases">
        <title>Genome sequencing of Kibdelosporangium phytohabitans.</title>
        <authorList>
            <person name="Qin S."/>
            <person name="Xing K."/>
        </authorList>
    </citation>
    <scope>NUCLEOTIDE SEQUENCE [LARGE SCALE GENOMIC DNA]</scope>
    <source>
        <strain evidence="6 7">KLBMP1111</strain>
    </source>
</reference>
<dbReference type="PANTHER" id="PTHR43790">
    <property type="entry name" value="CARBOHYDRATE TRANSPORT ATP-BINDING PROTEIN MG119-RELATED"/>
    <property type="match status" value="1"/>
</dbReference>
<dbReference type="InterPro" id="IPR003593">
    <property type="entry name" value="AAA+_ATPase"/>
</dbReference>
<evidence type="ECO:0000256" key="4">
    <source>
        <dbReference type="ARBA" id="ARBA00022840"/>
    </source>
</evidence>
<keyword evidence="2" id="KW-0677">Repeat</keyword>
<dbReference type="AlphaFoldDB" id="A0A0N9I0P9"/>
<dbReference type="Gene3D" id="3.40.50.300">
    <property type="entry name" value="P-loop containing nucleotide triphosphate hydrolases"/>
    <property type="match status" value="2"/>
</dbReference>
<dbReference type="GO" id="GO:0016887">
    <property type="term" value="F:ATP hydrolysis activity"/>
    <property type="evidence" value="ECO:0007669"/>
    <property type="project" value="InterPro"/>
</dbReference>
<evidence type="ECO:0000313" key="6">
    <source>
        <dbReference type="EMBL" id="ALG13320.1"/>
    </source>
</evidence>
<dbReference type="SMART" id="SM00382">
    <property type="entry name" value="AAA"/>
    <property type="match status" value="1"/>
</dbReference>
<dbReference type="InterPro" id="IPR027417">
    <property type="entry name" value="P-loop_NTPase"/>
</dbReference>
<dbReference type="PROSITE" id="PS50893">
    <property type="entry name" value="ABC_TRANSPORTER_2"/>
    <property type="match status" value="2"/>
</dbReference>
<dbReference type="InterPro" id="IPR017871">
    <property type="entry name" value="ABC_transporter-like_CS"/>
</dbReference>
<dbReference type="STRING" id="860235.AOZ06_46450"/>
<evidence type="ECO:0000259" key="5">
    <source>
        <dbReference type="PROSITE" id="PS50893"/>
    </source>
</evidence>
<keyword evidence="4" id="KW-0067">ATP-binding</keyword>
<feature type="domain" description="ABC transporter" evidence="5">
    <location>
        <begin position="12"/>
        <end position="244"/>
    </location>
</feature>
<dbReference type="CDD" id="cd03216">
    <property type="entry name" value="ABC_Carb_Monos_I"/>
    <property type="match status" value="1"/>
</dbReference>
<dbReference type="Proteomes" id="UP000063699">
    <property type="component" value="Chromosome"/>
</dbReference>
<name>A0A0N9I0P9_9PSEU</name>
<evidence type="ECO:0000313" key="7">
    <source>
        <dbReference type="Proteomes" id="UP000063699"/>
    </source>
</evidence>
<feature type="domain" description="ABC transporter" evidence="5">
    <location>
        <begin position="261"/>
        <end position="489"/>
    </location>
</feature>
<dbReference type="PROSITE" id="PS00211">
    <property type="entry name" value="ABC_TRANSPORTER_1"/>
    <property type="match status" value="1"/>
</dbReference>
<evidence type="ECO:0000256" key="2">
    <source>
        <dbReference type="ARBA" id="ARBA00022737"/>
    </source>
</evidence>
<proteinExistence type="predicted"/>
<dbReference type="InterPro" id="IPR003439">
    <property type="entry name" value="ABC_transporter-like_ATP-bd"/>
</dbReference>
<sequence length="490" mass="51704">MDTRSMTTSPVVALRAVSKRFATVQALGNVDLVLRPGEVHVLLGENGAGKSTATKILAGLETPDEGEVVVDGEPVALRARADSIRRGVGLVAQAGSLAGELTLVENLLLSHSSWLARRRAAADSLRRAADAAGITLELDVPAHALGVAQRQLGELAIALAQGARVLLLDEPTSSLGPHEVGGLFARLRRLAESGVAILFITHRLAEIRQVADVATVLSHGTVSLHGNVSETDDAALLRAMTGELPSRTPDRPKRTVGPVLLRLDEVTASGREHVPLREVSIEVRSGEILGVLGVAGNGQRTLADVAAGVLRPSRGSVRTTGDVAYVPEARSEGLLPHMPAKRSAVLRRLTEPRFARFGVLDDRATGRFAKELFDRHDVRPRDPEVPTGLLSGGNQQKLLVGRELDGAPQVAVLHGPTQGLDVRATDAVRAEIQRAAGEGAAVLLVSSDVDEVRGLADRLIVLFDGRVADQFDAADFDATRVGRAMAGLST</sequence>
<dbReference type="Pfam" id="PF00005">
    <property type="entry name" value="ABC_tran"/>
    <property type="match status" value="2"/>
</dbReference>
<protein>
    <recommendedName>
        <fullName evidence="5">ABC transporter domain-containing protein</fullName>
    </recommendedName>
</protein>
<keyword evidence="1" id="KW-0813">Transport</keyword>
<organism evidence="6 7">
    <name type="scientific">Kibdelosporangium phytohabitans</name>
    <dbReference type="NCBI Taxonomy" id="860235"/>
    <lineage>
        <taxon>Bacteria</taxon>
        <taxon>Bacillati</taxon>
        <taxon>Actinomycetota</taxon>
        <taxon>Actinomycetes</taxon>
        <taxon>Pseudonocardiales</taxon>
        <taxon>Pseudonocardiaceae</taxon>
        <taxon>Kibdelosporangium</taxon>
    </lineage>
</organism>
<dbReference type="SUPFAM" id="SSF52540">
    <property type="entry name" value="P-loop containing nucleoside triphosphate hydrolases"/>
    <property type="match status" value="2"/>
</dbReference>